<reference evidence="1" key="1">
    <citation type="submission" date="2020-11" db="EMBL/GenBank/DDBJ databases">
        <authorList>
            <person name="Tran Van P."/>
        </authorList>
    </citation>
    <scope>NUCLEOTIDE SEQUENCE</scope>
</reference>
<organism evidence="1">
    <name type="scientific">Notodromas monacha</name>
    <dbReference type="NCBI Taxonomy" id="399045"/>
    <lineage>
        <taxon>Eukaryota</taxon>
        <taxon>Metazoa</taxon>
        <taxon>Ecdysozoa</taxon>
        <taxon>Arthropoda</taxon>
        <taxon>Crustacea</taxon>
        <taxon>Oligostraca</taxon>
        <taxon>Ostracoda</taxon>
        <taxon>Podocopa</taxon>
        <taxon>Podocopida</taxon>
        <taxon>Cypridocopina</taxon>
        <taxon>Cypridoidea</taxon>
        <taxon>Cyprididae</taxon>
        <taxon>Notodromas</taxon>
    </lineage>
</organism>
<keyword evidence="2" id="KW-1185">Reference proteome</keyword>
<gene>
    <name evidence="1" type="ORF">NMOB1V02_LOCUS12773</name>
</gene>
<sequence>MAMTNVVNSIKPPEKVSTSMYTNVEQTTESIQTEPTFWDSVIGEGSAQFWVKHTICGGISNCTMLFETAFDPFLVAKEIFDNLGSIFRNKTQDQTEDIFQDKSCAYIFPNKWADYNHDKSMFRNSPGPAVACQRRTSYKLLKNLDKVGNHFEPSGFPRTTEMAMTNVVNSIKPPEKVSTSGLRTWLKANVISSCCTIQSIVVYDVPHVLHETLWMYDLQFQISFVST</sequence>
<evidence type="ECO:0000313" key="1">
    <source>
        <dbReference type="EMBL" id="CAD7285171.1"/>
    </source>
</evidence>
<dbReference type="AlphaFoldDB" id="A0A7R9C0R5"/>
<proteinExistence type="predicted"/>
<protein>
    <submittedName>
        <fullName evidence="1">Uncharacterized protein</fullName>
    </submittedName>
</protein>
<name>A0A7R9C0R5_9CRUS</name>
<accession>A0A7R9C0R5</accession>
<dbReference type="Proteomes" id="UP000678499">
    <property type="component" value="Unassembled WGS sequence"/>
</dbReference>
<evidence type="ECO:0000313" key="2">
    <source>
        <dbReference type="Proteomes" id="UP000678499"/>
    </source>
</evidence>
<dbReference type="EMBL" id="CAJPEX010012202">
    <property type="protein sequence ID" value="CAG0925323.1"/>
    <property type="molecule type" value="Genomic_DNA"/>
</dbReference>
<dbReference type="EMBL" id="OA894239">
    <property type="protein sequence ID" value="CAD7285171.1"/>
    <property type="molecule type" value="Genomic_DNA"/>
</dbReference>